<dbReference type="GO" id="GO:0071949">
    <property type="term" value="F:FAD binding"/>
    <property type="evidence" value="ECO:0007669"/>
    <property type="project" value="InterPro"/>
</dbReference>
<dbReference type="PANTHER" id="PTHR43762">
    <property type="entry name" value="L-GULONOLACTONE OXIDASE"/>
    <property type="match status" value="1"/>
</dbReference>
<reference evidence="3 4" key="1">
    <citation type="submission" date="2018-10" db="EMBL/GenBank/DDBJ databases">
        <authorList>
            <person name="Li J."/>
        </authorList>
    </citation>
    <scope>NUCLEOTIDE SEQUENCE [LARGE SCALE GENOMIC DNA]</scope>
    <source>
        <strain evidence="3 4">CCTCC AB209002</strain>
    </source>
</reference>
<dbReference type="AlphaFoldDB" id="A0A3L6ZMX9"/>
<accession>A0A3L6ZMX9</accession>
<dbReference type="Pfam" id="PF04030">
    <property type="entry name" value="ALO"/>
    <property type="match status" value="1"/>
</dbReference>
<dbReference type="NCBIfam" id="TIGR01679">
    <property type="entry name" value="bact_FAD_ox"/>
    <property type="match status" value="1"/>
</dbReference>
<dbReference type="Gene3D" id="3.30.465.10">
    <property type="match status" value="1"/>
</dbReference>
<dbReference type="PROSITE" id="PS51387">
    <property type="entry name" value="FAD_PCMH"/>
    <property type="match status" value="1"/>
</dbReference>
<evidence type="ECO:0000313" key="4">
    <source>
        <dbReference type="Proteomes" id="UP000270299"/>
    </source>
</evidence>
<organism evidence="3 4">
    <name type="scientific">Mycetocola manganoxydans</name>
    <dbReference type="NCBI Taxonomy" id="699879"/>
    <lineage>
        <taxon>Bacteria</taxon>
        <taxon>Bacillati</taxon>
        <taxon>Actinomycetota</taxon>
        <taxon>Actinomycetes</taxon>
        <taxon>Micrococcales</taxon>
        <taxon>Microbacteriaceae</taxon>
        <taxon>Mycetocola</taxon>
    </lineage>
</organism>
<gene>
    <name evidence="3" type="ORF">D9V29_11740</name>
</gene>
<dbReference type="InterPro" id="IPR016169">
    <property type="entry name" value="FAD-bd_PCMH_sub2"/>
</dbReference>
<name>A0A3L6ZMX9_9MICO</name>
<dbReference type="Gene3D" id="3.30.70.2520">
    <property type="match status" value="1"/>
</dbReference>
<keyword evidence="1" id="KW-0560">Oxidoreductase</keyword>
<dbReference type="InterPro" id="IPR016167">
    <property type="entry name" value="FAD-bd_PCMH_sub1"/>
</dbReference>
<proteinExistence type="predicted"/>
<dbReference type="Proteomes" id="UP000270299">
    <property type="component" value="Unassembled WGS sequence"/>
</dbReference>
<dbReference type="Gene3D" id="1.10.45.10">
    <property type="entry name" value="Vanillyl-alcohol Oxidase, Chain A, domain 4"/>
    <property type="match status" value="1"/>
</dbReference>
<feature type="domain" description="FAD-binding PCMH-type" evidence="2">
    <location>
        <begin position="15"/>
        <end position="185"/>
    </location>
</feature>
<protein>
    <submittedName>
        <fullName evidence="3">FAD-binding protein</fullName>
    </submittedName>
</protein>
<dbReference type="GO" id="GO:0003885">
    <property type="term" value="F:D-arabinono-1,4-lactone oxidase activity"/>
    <property type="evidence" value="ECO:0007669"/>
    <property type="project" value="InterPro"/>
</dbReference>
<dbReference type="RefSeq" id="WP_121673517.1">
    <property type="nucleotide sequence ID" value="NZ_BMXM01000009.1"/>
</dbReference>
<dbReference type="InterPro" id="IPR007173">
    <property type="entry name" value="ALO_C"/>
</dbReference>
<dbReference type="EMBL" id="RCUV01000013">
    <property type="protein sequence ID" value="RLP69386.1"/>
    <property type="molecule type" value="Genomic_DNA"/>
</dbReference>
<dbReference type="InterPro" id="IPR006094">
    <property type="entry name" value="Oxid_FAD_bind_N"/>
</dbReference>
<keyword evidence="4" id="KW-1185">Reference proteome</keyword>
<sequence length="437" mass="47847">MTATGAVWRNWARTEHATPLRVERPRSTAAVQRAVRAAAGSGIPIKAVGAGHSFTGIAVTTGVQLALDDLSGMIGRPTADGRASFYAGTRLHEIPRLLAPYGLAMTNLGDIDRQSIAGAISTGTHGTGSTFGGLATQVRGVTLITGDGEMMRIDEDDNSELLPAVALGLGALGIIAEVTLACVPRFLIQAEERAAPLEDVLDTVAERAASVDHFEFFWFPHTSTALTKTNTRLPLTSRRKPLPVLKRWVDDTLLANGLYRATCFAGTLLPPLIPPVNRMAEKLTGNRSFTDISHRVFTTKRTVRFREMEYALPAENVATAVREIEALIAKKRWRISFPIEVRFTAADDLWLSTAYERATGYIAVHRYVHENPARYFQAVEEILLGLGGRPHWGKMHTLDAASLGGLYPRFDDFLAARERLDPRRLLTNPYLNRVLGA</sequence>
<dbReference type="InterPro" id="IPR016166">
    <property type="entry name" value="FAD-bd_PCMH"/>
</dbReference>
<dbReference type="PANTHER" id="PTHR43762:SF1">
    <property type="entry name" value="D-ARABINONO-1,4-LACTONE OXIDASE"/>
    <property type="match status" value="1"/>
</dbReference>
<dbReference type="InterPro" id="IPR036318">
    <property type="entry name" value="FAD-bd_PCMH-like_sf"/>
</dbReference>
<evidence type="ECO:0000313" key="3">
    <source>
        <dbReference type="EMBL" id="RLP69386.1"/>
    </source>
</evidence>
<dbReference type="Pfam" id="PF01565">
    <property type="entry name" value="FAD_binding_4"/>
    <property type="match status" value="1"/>
</dbReference>
<dbReference type="InterPro" id="IPR016171">
    <property type="entry name" value="Vanillyl_alc_oxidase_C-sub2"/>
</dbReference>
<evidence type="ECO:0000259" key="2">
    <source>
        <dbReference type="PROSITE" id="PS51387"/>
    </source>
</evidence>
<dbReference type="PIRSF" id="PIRSF000136">
    <property type="entry name" value="LGO_GLO"/>
    <property type="match status" value="1"/>
</dbReference>
<dbReference type="GO" id="GO:0016020">
    <property type="term" value="C:membrane"/>
    <property type="evidence" value="ECO:0007669"/>
    <property type="project" value="InterPro"/>
</dbReference>
<evidence type="ECO:0000256" key="1">
    <source>
        <dbReference type="ARBA" id="ARBA00023002"/>
    </source>
</evidence>
<dbReference type="InterPro" id="IPR010031">
    <property type="entry name" value="FAD_lactone_oxidase-like"/>
</dbReference>
<dbReference type="SUPFAM" id="SSF56176">
    <property type="entry name" value="FAD-binding/transporter-associated domain-like"/>
    <property type="match status" value="1"/>
</dbReference>
<comment type="caution">
    <text evidence="3">The sequence shown here is derived from an EMBL/GenBank/DDBJ whole genome shotgun (WGS) entry which is preliminary data.</text>
</comment>
<dbReference type="OrthoDB" id="9800184at2"/>
<dbReference type="Gene3D" id="3.30.43.10">
    <property type="entry name" value="Uridine Diphospho-n-acetylenolpyruvylglucosamine Reductase, domain 2"/>
    <property type="match status" value="1"/>
</dbReference>